<dbReference type="Proteomes" id="UP000255283">
    <property type="component" value="Unassembled WGS sequence"/>
</dbReference>
<evidence type="ECO:0000313" key="3">
    <source>
        <dbReference type="Proteomes" id="UP000255283"/>
    </source>
</evidence>
<dbReference type="AlphaFoldDB" id="A0AAQ1UGM4"/>
<evidence type="ECO:0000256" key="1">
    <source>
        <dbReference type="SAM" id="Phobius"/>
    </source>
</evidence>
<accession>A0AAQ1UGM4</accession>
<reference evidence="2 3" key="1">
    <citation type="submission" date="2018-06" db="EMBL/GenBank/DDBJ databases">
        <authorList>
            <consortium name="Pathogen Informatics"/>
            <person name="Doyle S."/>
        </authorList>
    </citation>
    <scope>NUCLEOTIDE SEQUENCE [LARGE SCALE GENOMIC DNA]</scope>
    <source>
        <strain evidence="2 3">NCTC13063</strain>
    </source>
</reference>
<comment type="caution">
    <text evidence="2">The sequence shown here is derived from an EMBL/GenBank/DDBJ whole genome shotgun (WGS) entry which is preliminary data.</text>
</comment>
<dbReference type="EMBL" id="UGTJ01000001">
    <property type="protein sequence ID" value="SUB78815.1"/>
    <property type="molecule type" value="Genomic_DNA"/>
</dbReference>
<evidence type="ECO:0000313" key="2">
    <source>
        <dbReference type="EMBL" id="SUB78815.1"/>
    </source>
</evidence>
<keyword evidence="1" id="KW-0472">Membrane</keyword>
<proteinExistence type="predicted"/>
<organism evidence="2 3">
    <name type="scientific">Segatella buccae</name>
    <dbReference type="NCBI Taxonomy" id="28126"/>
    <lineage>
        <taxon>Bacteria</taxon>
        <taxon>Pseudomonadati</taxon>
        <taxon>Bacteroidota</taxon>
        <taxon>Bacteroidia</taxon>
        <taxon>Bacteroidales</taxon>
        <taxon>Prevotellaceae</taxon>
        <taxon>Segatella</taxon>
    </lineage>
</organism>
<protein>
    <submittedName>
        <fullName evidence="2">Uncharacterized protein</fullName>
    </submittedName>
</protein>
<keyword evidence="1" id="KW-0812">Transmembrane</keyword>
<sequence length="106" mass="12220">MHLYRLQSQVLQLLVNVCYLTVSSLLVYNAQIPLVGYGIYIGLCILIRTDLILCPIIQFPYLDGSSVTNGIYCILKFFLCRFQLYPNIRCQILIAQSVLYFLYLTV</sequence>
<feature type="transmembrane region" description="Helical" evidence="1">
    <location>
        <begin position="12"/>
        <end position="31"/>
    </location>
</feature>
<gene>
    <name evidence="2" type="ORF">NCTC13063_00061</name>
</gene>
<name>A0AAQ1UGM4_9BACT</name>
<keyword evidence="1" id="KW-1133">Transmembrane helix</keyword>